<accession>A0A558R5F1</accession>
<name>A0A558R5F1_9SPHN</name>
<evidence type="ECO:0000313" key="1">
    <source>
        <dbReference type="EMBL" id="TVV74614.1"/>
    </source>
</evidence>
<dbReference type="Proteomes" id="UP000318681">
    <property type="component" value="Unassembled WGS sequence"/>
</dbReference>
<dbReference type="RefSeq" id="WP_145150363.1">
    <property type="nucleotide sequence ID" value="NZ_VNIM01000030.1"/>
</dbReference>
<dbReference type="AlphaFoldDB" id="A0A558R5F1"/>
<keyword evidence="2" id="KW-1185">Reference proteome</keyword>
<dbReference type="EMBL" id="VNIM01000030">
    <property type="protein sequence ID" value="TVV74614.1"/>
    <property type="molecule type" value="Genomic_DNA"/>
</dbReference>
<sequence length="75" mass="8253">MKIDGTIANNLKLAIASAQRLRGHPVYPDTIAFWRELLHEGRRARGNAAGAELAELDVLIESLEHELAERPAPKA</sequence>
<protein>
    <submittedName>
        <fullName evidence="1">Uncharacterized protein</fullName>
    </submittedName>
</protein>
<reference evidence="1 2" key="1">
    <citation type="submission" date="2019-07" db="EMBL/GenBank/DDBJ databases">
        <title>Sphingomonas solaris sp. nov., isolated from a solar panel from Boston, Massachusetts.</title>
        <authorList>
            <person name="Tanner K."/>
            <person name="Pascual J."/>
            <person name="Mancuso C."/>
            <person name="Pereto J."/>
            <person name="Khalil A."/>
            <person name="Vilanova C."/>
        </authorList>
    </citation>
    <scope>NUCLEOTIDE SEQUENCE [LARGE SCALE GENOMIC DNA]</scope>
    <source>
        <strain evidence="1 2">R4DWN</strain>
    </source>
</reference>
<gene>
    <name evidence="1" type="ORF">FOY91_09155</name>
</gene>
<dbReference type="OrthoDB" id="7584820at2"/>
<comment type="caution">
    <text evidence="1">The sequence shown here is derived from an EMBL/GenBank/DDBJ whole genome shotgun (WGS) entry which is preliminary data.</text>
</comment>
<proteinExistence type="predicted"/>
<organism evidence="1 2">
    <name type="scientific">Alterirhizorhabdus solaris</name>
    <dbReference type="NCBI Taxonomy" id="2529389"/>
    <lineage>
        <taxon>Bacteria</taxon>
        <taxon>Pseudomonadati</taxon>
        <taxon>Pseudomonadota</taxon>
        <taxon>Alphaproteobacteria</taxon>
        <taxon>Sphingomonadales</taxon>
        <taxon>Rhizorhabdaceae</taxon>
        <taxon>Alterirhizorhabdus</taxon>
    </lineage>
</organism>
<evidence type="ECO:0000313" key="2">
    <source>
        <dbReference type="Proteomes" id="UP000318681"/>
    </source>
</evidence>